<organism evidence="2 3">
    <name type="scientific">Sulfuracidifex metallicus DSM 6482 = JCM 9184</name>
    <dbReference type="NCBI Taxonomy" id="523847"/>
    <lineage>
        <taxon>Archaea</taxon>
        <taxon>Thermoproteota</taxon>
        <taxon>Thermoprotei</taxon>
        <taxon>Sulfolobales</taxon>
        <taxon>Sulfolobaceae</taxon>
        <taxon>Sulfuracidifex</taxon>
    </lineage>
</organism>
<evidence type="ECO:0000313" key="2">
    <source>
        <dbReference type="EMBL" id="MUN29834.1"/>
    </source>
</evidence>
<dbReference type="SUPFAM" id="SSF89155">
    <property type="entry name" value="TorD-like"/>
    <property type="match status" value="1"/>
</dbReference>
<evidence type="ECO:0000313" key="3">
    <source>
        <dbReference type="Proteomes" id="UP000470772"/>
    </source>
</evidence>
<dbReference type="EMBL" id="WGGD01000005">
    <property type="protein sequence ID" value="MUN29834.1"/>
    <property type="molecule type" value="Genomic_DNA"/>
</dbReference>
<dbReference type="PANTHER" id="PTHR34227:SF1">
    <property type="entry name" value="DIMETHYL SULFOXIDE REDUCTASE CHAPERONE-RELATED"/>
    <property type="match status" value="1"/>
</dbReference>
<dbReference type="Proteomes" id="UP000470772">
    <property type="component" value="Unassembled WGS sequence"/>
</dbReference>
<proteinExistence type="predicted"/>
<dbReference type="AlphaFoldDB" id="A0A6A9QMS7"/>
<dbReference type="Pfam" id="PF02613">
    <property type="entry name" value="Nitrate_red_del"/>
    <property type="match status" value="1"/>
</dbReference>
<name>A0A6A9QMS7_SULME</name>
<sequence length="207" mass="24047">MRKMMSLIDRSLLYEFYSDLFIYKWDEEEYSSFVQRVKDVDSTYTNLRPLTSKILNASRKDLLVEYSSLFLTGTGSRPLTPVESKRIFSIMGEKIALSKYKDLLSFYDSWGLKPKSVGNFFQPEADHISSILAFMAFLISKENETTAEGRKPLRSMSDQKLFFFNHVLSWIPSWANDVIKDKRSNLFGVACSSLNQWIEQEKIRLGL</sequence>
<reference evidence="2 3" key="1">
    <citation type="submission" date="2019-10" db="EMBL/GenBank/DDBJ databases">
        <title>Sequencing and Assembly of Multiple Reported Metal-Biooxidizing Members of the Extremely Thermoacidophilic Archaeal Family Sulfolobaceae.</title>
        <authorList>
            <person name="Counts J.A."/>
            <person name="Kelly R.M."/>
        </authorList>
    </citation>
    <scope>NUCLEOTIDE SEQUENCE [LARGE SCALE GENOMIC DNA]</scope>
    <source>
        <strain evidence="2 3">DSM 6482</strain>
    </source>
</reference>
<gene>
    <name evidence="2" type="ORF">GC250_10415</name>
</gene>
<protein>
    <submittedName>
        <fullName evidence="2">Dehydrogenase</fullName>
    </submittedName>
</protein>
<keyword evidence="3" id="KW-1185">Reference proteome</keyword>
<dbReference type="InterPro" id="IPR050289">
    <property type="entry name" value="TorD/DmsD_chaperones"/>
</dbReference>
<evidence type="ECO:0000256" key="1">
    <source>
        <dbReference type="ARBA" id="ARBA00023186"/>
    </source>
</evidence>
<dbReference type="Gene3D" id="1.10.3480.10">
    <property type="entry name" value="TorD-like"/>
    <property type="match status" value="1"/>
</dbReference>
<dbReference type="PANTHER" id="PTHR34227">
    <property type="entry name" value="CHAPERONE PROTEIN YCDY"/>
    <property type="match status" value="1"/>
</dbReference>
<accession>A0A6A9QMS7</accession>
<dbReference type="InterPro" id="IPR020945">
    <property type="entry name" value="DMSO/NO3_reduct_chaperone"/>
</dbReference>
<comment type="caution">
    <text evidence="2">The sequence shown here is derived from an EMBL/GenBank/DDBJ whole genome shotgun (WGS) entry which is preliminary data.</text>
</comment>
<dbReference type="InterPro" id="IPR036411">
    <property type="entry name" value="TorD-like_sf"/>
</dbReference>
<keyword evidence="1" id="KW-0143">Chaperone</keyword>